<keyword evidence="4" id="KW-0378">Hydrolase</keyword>
<organism evidence="6">
    <name type="scientific">freshwater metagenome</name>
    <dbReference type="NCBI Taxonomy" id="449393"/>
    <lineage>
        <taxon>unclassified sequences</taxon>
        <taxon>metagenomes</taxon>
        <taxon>ecological metagenomes</taxon>
    </lineage>
</organism>
<keyword evidence="2" id="KW-0540">Nuclease</keyword>
<dbReference type="Gene3D" id="3.40.50.1010">
    <property type="entry name" value="5'-nuclease"/>
    <property type="match status" value="1"/>
</dbReference>
<gene>
    <name evidence="6" type="ORF">UFOPK2810_00913</name>
</gene>
<keyword evidence="3" id="KW-0479">Metal-binding</keyword>
<dbReference type="InterPro" id="IPR006226">
    <property type="entry name" value="Mtu_PIN"/>
</dbReference>
<dbReference type="InterPro" id="IPR022907">
    <property type="entry name" value="VapC_family"/>
</dbReference>
<dbReference type="SUPFAM" id="SSF88723">
    <property type="entry name" value="PIN domain-like"/>
    <property type="match status" value="1"/>
</dbReference>
<evidence type="ECO:0000256" key="4">
    <source>
        <dbReference type="ARBA" id="ARBA00022801"/>
    </source>
</evidence>
<dbReference type="NCBIfam" id="TIGR00028">
    <property type="entry name" value="Mtu_PIN_fam"/>
    <property type="match status" value="1"/>
</dbReference>
<dbReference type="GO" id="GO:0016788">
    <property type="term" value="F:hydrolase activity, acting on ester bonds"/>
    <property type="evidence" value="ECO:0007669"/>
    <property type="project" value="InterPro"/>
</dbReference>
<evidence type="ECO:0000256" key="2">
    <source>
        <dbReference type="ARBA" id="ARBA00022722"/>
    </source>
</evidence>
<dbReference type="GO" id="GO:0046872">
    <property type="term" value="F:metal ion binding"/>
    <property type="evidence" value="ECO:0007669"/>
    <property type="project" value="UniProtKB-KW"/>
</dbReference>
<evidence type="ECO:0000256" key="3">
    <source>
        <dbReference type="ARBA" id="ARBA00022723"/>
    </source>
</evidence>
<evidence type="ECO:0000259" key="5">
    <source>
        <dbReference type="Pfam" id="PF01850"/>
    </source>
</evidence>
<accession>A0A6J6U268</accession>
<dbReference type="EMBL" id="CAEZYZ010000142">
    <property type="protein sequence ID" value="CAB4752499.1"/>
    <property type="molecule type" value="Genomic_DNA"/>
</dbReference>
<dbReference type="InterPro" id="IPR029060">
    <property type="entry name" value="PIN-like_dom_sf"/>
</dbReference>
<dbReference type="Pfam" id="PF01850">
    <property type="entry name" value="PIN"/>
    <property type="match status" value="1"/>
</dbReference>
<protein>
    <submittedName>
        <fullName evidence="6">Unannotated protein</fullName>
    </submittedName>
</protein>
<sequence length="144" mass="15851">MGRSVKSVDVNVLLNAVNSRAEHHGRARGELIEMMSDSEPVIVLPTVAIGFLRLATDRRVLARPLQPAEAASFLHTMTAHRHISIEHPGPEAWEIFDDLHAAHRPVGPDVTDVYLAASAIALGATWVSFDRGFARFPELDWQSP</sequence>
<dbReference type="HAMAP" id="MF_00265">
    <property type="entry name" value="VapC_Nob1"/>
    <property type="match status" value="1"/>
</dbReference>
<evidence type="ECO:0000256" key="1">
    <source>
        <dbReference type="ARBA" id="ARBA00022649"/>
    </source>
</evidence>
<reference evidence="6" key="1">
    <citation type="submission" date="2020-05" db="EMBL/GenBank/DDBJ databases">
        <authorList>
            <person name="Chiriac C."/>
            <person name="Salcher M."/>
            <person name="Ghai R."/>
            <person name="Kavagutti S V."/>
        </authorList>
    </citation>
    <scope>NUCLEOTIDE SEQUENCE</scope>
</reference>
<dbReference type="AlphaFoldDB" id="A0A6J6U268"/>
<dbReference type="InterPro" id="IPR002716">
    <property type="entry name" value="PIN_dom"/>
</dbReference>
<keyword evidence="1" id="KW-1277">Toxin-antitoxin system</keyword>
<evidence type="ECO:0000313" key="6">
    <source>
        <dbReference type="EMBL" id="CAB4752499.1"/>
    </source>
</evidence>
<feature type="domain" description="PIN" evidence="5">
    <location>
        <begin position="8"/>
        <end position="138"/>
    </location>
</feature>
<dbReference type="GO" id="GO:0045926">
    <property type="term" value="P:negative regulation of growth"/>
    <property type="evidence" value="ECO:0007669"/>
    <property type="project" value="UniProtKB-ARBA"/>
</dbReference>
<dbReference type="GO" id="GO:0004540">
    <property type="term" value="F:RNA nuclease activity"/>
    <property type="evidence" value="ECO:0007669"/>
    <property type="project" value="InterPro"/>
</dbReference>
<proteinExistence type="inferred from homology"/>
<name>A0A6J6U268_9ZZZZ</name>